<feature type="transmembrane region" description="Helical" evidence="1">
    <location>
        <begin position="62"/>
        <end position="80"/>
    </location>
</feature>
<accession>A0A1A9X3M4</accession>
<reference evidence="2" key="2">
    <citation type="submission" date="2020-05" db="UniProtKB">
        <authorList>
            <consortium name="EnsemblMetazoa"/>
        </authorList>
    </citation>
    <scope>IDENTIFICATION</scope>
    <source>
        <strain evidence="2">IAEA</strain>
    </source>
</reference>
<evidence type="ECO:0000256" key="1">
    <source>
        <dbReference type="SAM" id="Phobius"/>
    </source>
</evidence>
<evidence type="ECO:0000313" key="3">
    <source>
        <dbReference type="Proteomes" id="UP000091820"/>
    </source>
</evidence>
<keyword evidence="1" id="KW-0472">Membrane</keyword>
<feature type="transmembrane region" description="Helical" evidence="1">
    <location>
        <begin position="37"/>
        <end position="56"/>
    </location>
</feature>
<name>A0A1A9X3M4_9MUSC</name>
<dbReference type="VEuPathDB" id="VectorBase:GBRI043106"/>
<organism evidence="2 3">
    <name type="scientific">Glossina brevipalpis</name>
    <dbReference type="NCBI Taxonomy" id="37001"/>
    <lineage>
        <taxon>Eukaryota</taxon>
        <taxon>Metazoa</taxon>
        <taxon>Ecdysozoa</taxon>
        <taxon>Arthropoda</taxon>
        <taxon>Hexapoda</taxon>
        <taxon>Insecta</taxon>
        <taxon>Pterygota</taxon>
        <taxon>Neoptera</taxon>
        <taxon>Endopterygota</taxon>
        <taxon>Diptera</taxon>
        <taxon>Brachycera</taxon>
        <taxon>Muscomorpha</taxon>
        <taxon>Hippoboscoidea</taxon>
        <taxon>Glossinidae</taxon>
        <taxon>Glossina</taxon>
    </lineage>
</organism>
<reference evidence="3" key="1">
    <citation type="submission" date="2014-03" db="EMBL/GenBank/DDBJ databases">
        <authorList>
            <person name="Aksoy S."/>
            <person name="Warren W."/>
            <person name="Wilson R.K."/>
        </authorList>
    </citation>
    <scope>NUCLEOTIDE SEQUENCE [LARGE SCALE GENOMIC DNA]</scope>
    <source>
        <strain evidence="3">IAEA</strain>
    </source>
</reference>
<protein>
    <submittedName>
        <fullName evidence="2">Uncharacterized protein</fullName>
    </submittedName>
</protein>
<sequence length="125" mass="14304">MHLQMATLQTSAACNVLNGFCARLLKRYRNRTKPHMNFNYIVQAIICGILASNSLIHSLTLVFSIISLSSVYIYNFRAAIAARPYPNLLLDLKSTDDNDRLLYVLDLLYYFCLPLMRNVTLRALN</sequence>
<dbReference type="AlphaFoldDB" id="A0A1A9X3M4"/>
<proteinExistence type="predicted"/>
<keyword evidence="1" id="KW-1133">Transmembrane helix</keyword>
<keyword evidence="3" id="KW-1185">Reference proteome</keyword>
<dbReference type="EnsemblMetazoa" id="GBRI043106-RA">
    <property type="protein sequence ID" value="GBRI043106-PA"/>
    <property type="gene ID" value="GBRI043106"/>
</dbReference>
<evidence type="ECO:0000313" key="2">
    <source>
        <dbReference type="EnsemblMetazoa" id="GBRI043106-PA"/>
    </source>
</evidence>
<dbReference type="Proteomes" id="UP000091820">
    <property type="component" value="Unassembled WGS sequence"/>
</dbReference>
<keyword evidence="1" id="KW-0812">Transmembrane</keyword>